<evidence type="ECO:0000313" key="1">
    <source>
        <dbReference type="EMBL" id="QFZ93111.2"/>
    </source>
</evidence>
<dbReference type="AlphaFoldDB" id="A0AAT9K7E1"/>
<reference evidence="1" key="1">
    <citation type="submission" date="2024-01" db="EMBL/GenBank/DDBJ databases">
        <title>Synechococcus elongatus PCC 11802, a close yet different native of Synechococcus elongatus PCC 11801.</title>
        <authorList>
            <person name="Jaiswal D."/>
            <person name="Sengupta A."/>
            <person name="Sengupta S."/>
            <person name="Pakrasi H.B."/>
            <person name="Wangikar P."/>
        </authorList>
    </citation>
    <scope>NUCLEOTIDE SEQUENCE</scope>
    <source>
        <strain evidence="1">PCC 11802</strain>
    </source>
</reference>
<accession>A0AAT9K7E1</accession>
<name>A0AAT9K7E1_SYNEL</name>
<dbReference type="EMBL" id="CP034671">
    <property type="protein sequence ID" value="QFZ93111.2"/>
    <property type="molecule type" value="Genomic_DNA"/>
</dbReference>
<sequence length="121" mass="14720">MFDFISRLLREDSRSELEKYIEDELAFRERAFIKYAIIQARFDVNPVEKTWFLSQVKTKQGAYVRMLFSCENQSGKETIEEAGKLHYMSPEYKKIRDRNMRRYGLHLWGEEFLRFHSPQLR</sequence>
<dbReference type="RefSeq" id="WP_208678023.1">
    <property type="nucleotide sequence ID" value="NZ_CP034671.2"/>
</dbReference>
<proteinExistence type="predicted"/>
<organism evidence="1">
    <name type="scientific">Synechococcus elongatus PCC 11802</name>
    <dbReference type="NCBI Taxonomy" id="2283154"/>
    <lineage>
        <taxon>Bacteria</taxon>
        <taxon>Bacillati</taxon>
        <taxon>Cyanobacteriota</taxon>
        <taxon>Cyanophyceae</taxon>
        <taxon>Synechococcales</taxon>
        <taxon>Synechococcaceae</taxon>
        <taxon>Synechococcus</taxon>
    </lineage>
</organism>
<protein>
    <submittedName>
        <fullName evidence="1">Uncharacterized protein</fullName>
    </submittedName>
</protein>
<gene>
    <name evidence="1" type="ORF">EKO22_13035</name>
</gene>